<comment type="caution">
    <text evidence="2">The sequence shown here is derived from an EMBL/GenBank/DDBJ whole genome shotgun (WGS) entry which is preliminary data.</text>
</comment>
<gene>
    <name evidence="2" type="ORF">KFK09_010670</name>
</gene>
<proteinExistence type="predicted"/>
<evidence type="ECO:0000313" key="3">
    <source>
        <dbReference type="Proteomes" id="UP000829196"/>
    </source>
</evidence>
<feature type="compositionally biased region" description="Polar residues" evidence="1">
    <location>
        <begin position="97"/>
        <end position="114"/>
    </location>
</feature>
<protein>
    <submittedName>
        <fullName evidence="2">Uncharacterized protein</fullName>
    </submittedName>
</protein>
<accession>A0A8T3BCR7</accession>
<reference evidence="2" key="1">
    <citation type="journal article" date="2022" name="Front. Genet.">
        <title>Chromosome-Scale Assembly of the Dendrobium nobile Genome Provides Insights Into the Molecular Mechanism of the Biosynthesis of the Medicinal Active Ingredient of Dendrobium.</title>
        <authorList>
            <person name="Xu Q."/>
            <person name="Niu S.-C."/>
            <person name="Li K.-L."/>
            <person name="Zheng P.-J."/>
            <person name="Zhang X.-J."/>
            <person name="Jia Y."/>
            <person name="Liu Y."/>
            <person name="Niu Y.-X."/>
            <person name="Yu L.-H."/>
            <person name="Chen D.-F."/>
            <person name="Zhang G.-Q."/>
        </authorList>
    </citation>
    <scope>NUCLEOTIDE SEQUENCE</scope>
    <source>
        <tissue evidence="2">Leaf</tissue>
    </source>
</reference>
<dbReference type="EMBL" id="JAGYWB010000009">
    <property type="protein sequence ID" value="KAI0510070.1"/>
    <property type="molecule type" value="Genomic_DNA"/>
</dbReference>
<keyword evidence="3" id="KW-1185">Reference proteome</keyword>
<dbReference type="AlphaFoldDB" id="A0A8T3BCR7"/>
<name>A0A8T3BCR7_DENNO</name>
<evidence type="ECO:0000313" key="2">
    <source>
        <dbReference type="EMBL" id="KAI0510070.1"/>
    </source>
</evidence>
<sequence>MASRPGHAHAAVAYRSKDLPSCSVPLKENSKESLGTLSGCSVSELSKDLSRIYAKSSQTVFVHALNPGISLGIPILIPRRSEVEQQRRSRRSEGYNLYTSCKATKPNSNNENRR</sequence>
<dbReference type="Proteomes" id="UP000829196">
    <property type="component" value="Unassembled WGS sequence"/>
</dbReference>
<feature type="compositionally biased region" description="Basic and acidic residues" evidence="1">
    <location>
        <begin position="81"/>
        <end position="93"/>
    </location>
</feature>
<evidence type="ECO:0000256" key="1">
    <source>
        <dbReference type="SAM" id="MobiDB-lite"/>
    </source>
</evidence>
<organism evidence="2 3">
    <name type="scientific">Dendrobium nobile</name>
    <name type="common">Orchid</name>
    <dbReference type="NCBI Taxonomy" id="94219"/>
    <lineage>
        <taxon>Eukaryota</taxon>
        <taxon>Viridiplantae</taxon>
        <taxon>Streptophyta</taxon>
        <taxon>Embryophyta</taxon>
        <taxon>Tracheophyta</taxon>
        <taxon>Spermatophyta</taxon>
        <taxon>Magnoliopsida</taxon>
        <taxon>Liliopsida</taxon>
        <taxon>Asparagales</taxon>
        <taxon>Orchidaceae</taxon>
        <taxon>Epidendroideae</taxon>
        <taxon>Malaxideae</taxon>
        <taxon>Dendrobiinae</taxon>
        <taxon>Dendrobium</taxon>
    </lineage>
</organism>
<feature type="region of interest" description="Disordered" evidence="1">
    <location>
        <begin position="81"/>
        <end position="114"/>
    </location>
</feature>